<dbReference type="AlphaFoldDB" id="A0A8H5YZY1"/>
<accession>A0A8H5YZY1</accession>
<proteinExistence type="predicted"/>
<feature type="transmembrane region" description="Helical" evidence="1">
    <location>
        <begin position="12"/>
        <end position="35"/>
    </location>
</feature>
<sequence>MNQPQRAGRAGGTILQAFLFLFAVTNFLTLILTAVTAGKYWSKQQDILDRLGESIFELKSSIFPDGVDLDDILDRLGESIFELKSSIFPDGVDLDDASKPIGFTSDIALELPKFLMDSSRPYVLLAVFAGITWVITSIVLLFLFTKIRHFNHRVAHYVFRVIGLATSIFLVIFCLTYARTHNFTIPFTIDWPLGKGAAIMAHINLLLGIFITLLAAALDTPKDWDASTGPNSR</sequence>
<keyword evidence="1" id="KW-0472">Membrane</keyword>
<reference evidence="2 3" key="1">
    <citation type="submission" date="2020-05" db="EMBL/GenBank/DDBJ databases">
        <title>Identification and distribution of gene clusters putatively required for synthesis of sphingolipid metabolism inhibitors in phylogenetically diverse species of the filamentous fungus Fusarium.</title>
        <authorList>
            <person name="Kim H.-S."/>
            <person name="Busman M."/>
            <person name="Brown D.W."/>
            <person name="Divon H."/>
            <person name="Uhlig S."/>
            <person name="Proctor R.H."/>
        </authorList>
    </citation>
    <scope>NUCLEOTIDE SEQUENCE [LARGE SCALE GENOMIC DNA]</scope>
    <source>
        <strain evidence="2 3">NRRL 66235</strain>
    </source>
</reference>
<keyword evidence="1" id="KW-1133">Transmembrane helix</keyword>
<dbReference type="EMBL" id="JAAOAN010000108">
    <property type="protein sequence ID" value="KAF5721719.1"/>
    <property type="molecule type" value="Genomic_DNA"/>
</dbReference>
<feature type="transmembrane region" description="Helical" evidence="1">
    <location>
        <begin position="198"/>
        <end position="218"/>
    </location>
</feature>
<protein>
    <submittedName>
        <fullName evidence="2">Uncharacterized protein</fullName>
    </submittedName>
</protein>
<name>A0A8H5YZY1_9HYPO</name>
<dbReference type="Proteomes" id="UP000544331">
    <property type="component" value="Unassembled WGS sequence"/>
</dbReference>
<organism evidence="2 3">
    <name type="scientific">Fusarium mundagurra</name>
    <dbReference type="NCBI Taxonomy" id="1567541"/>
    <lineage>
        <taxon>Eukaryota</taxon>
        <taxon>Fungi</taxon>
        <taxon>Dikarya</taxon>
        <taxon>Ascomycota</taxon>
        <taxon>Pezizomycotina</taxon>
        <taxon>Sordariomycetes</taxon>
        <taxon>Hypocreomycetidae</taxon>
        <taxon>Hypocreales</taxon>
        <taxon>Nectriaceae</taxon>
        <taxon>Fusarium</taxon>
        <taxon>Fusarium fujikuroi species complex</taxon>
    </lineage>
</organism>
<keyword evidence="3" id="KW-1185">Reference proteome</keyword>
<keyword evidence="1" id="KW-0812">Transmembrane</keyword>
<gene>
    <name evidence="2" type="ORF">FMUND_3455</name>
</gene>
<evidence type="ECO:0000256" key="1">
    <source>
        <dbReference type="SAM" id="Phobius"/>
    </source>
</evidence>
<dbReference type="OrthoDB" id="5092327at2759"/>
<evidence type="ECO:0000313" key="2">
    <source>
        <dbReference type="EMBL" id="KAF5721719.1"/>
    </source>
</evidence>
<feature type="transmembrane region" description="Helical" evidence="1">
    <location>
        <begin position="122"/>
        <end position="145"/>
    </location>
</feature>
<comment type="caution">
    <text evidence="2">The sequence shown here is derived from an EMBL/GenBank/DDBJ whole genome shotgun (WGS) entry which is preliminary data.</text>
</comment>
<evidence type="ECO:0000313" key="3">
    <source>
        <dbReference type="Proteomes" id="UP000544331"/>
    </source>
</evidence>
<feature type="transmembrane region" description="Helical" evidence="1">
    <location>
        <begin position="157"/>
        <end position="178"/>
    </location>
</feature>